<name>A0A916S3T3_9HYPH</name>
<accession>A0A916S3T3</accession>
<reference evidence="2" key="1">
    <citation type="journal article" date="2014" name="Int. J. Syst. Evol. Microbiol.">
        <title>Complete genome sequence of Corynebacterium casei LMG S-19264T (=DSM 44701T), isolated from a smear-ripened cheese.</title>
        <authorList>
            <consortium name="US DOE Joint Genome Institute (JGI-PGF)"/>
            <person name="Walter F."/>
            <person name="Albersmeier A."/>
            <person name="Kalinowski J."/>
            <person name="Ruckert C."/>
        </authorList>
    </citation>
    <scope>NUCLEOTIDE SEQUENCE</scope>
    <source>
        <strain evidence="2">CGMCC 1.15320</strain>
    </source>
</reference>
<keyword evidence="3" id="KW-1185">Reference proteome</keyword>
<proteinExistence type="predicted"/>
<gene>
    <name evidence="2" type="ORF">GCM10011385_40300</name>
</gene>
<dbReference type="Gene3D" id="2.40.50.90">
    <property type="match status" value="1"/>
</dbReference>
<dbReference type="Proteomes" id="UP000636264">
    <property type="component" value="Unassembled WGS sequence"/>
</dbReference>
<evidence type="ECO:0000313" key="3">
    <source>
        <dbReference type="Proteomes" id="UP000636264"/>
    </source>
</evidence>
<dbReference type="Pfam" id="PF00565">
    <property type="entry name" value="SNase"/>
    <property type="match status" value="1"/>
</dbReference>
<dbReference type="SMART" id="SM00318">
    <property type="entry name" value="SNc"/>
    <property type="match status" value="1"/>
</dbReference>
<dbReference type="PANTHER" id="PTHR12302:SF26">
    <property type="entry name" value="BLR1266 PROTEIN"/>
    <property type="match status" value="1"/>
</dbReference>
<dbReference type="EMBL" id="BMIF01000023">
    <property type="protein sequence ID" value="GGA82020.1"/>
    <property type="molecule type" value="Genomic_DNA"/>
</dbReference>
<sequence>MRDWLLGIAIVFLLGRLILGLNGFRTDLEGFPHVADGDSITLNGERIRLKGIDAPELDQLCLRHGETYECGREAKRELQRLIGGSQVSCRGDGRDQYDRLLGTCSAGEIELNKAMVESGWALAYGEYETVEVRARLADRGLWQGSFDRPKEWRAGHQTVLEREGQNWFYRLGSTIGDALWSLYSRIFGGSEV</sequence>
<dbReference type="InterPro" id="IPR035437">
    <property type="entry name" value="SNase_OB-fold_sf"/>
</dbReference>
<evidence type="ECO:0000313" key="2">
    <source>
        <dbReference type="EMBL" id="GGA82020.1"/>
    </source>
</evidence>
<dbReference type="AlphaFoldDB" id="A0A916S3T3"/>
<dbReference type="RefSeq" id="WP_188722912.1">
    <property type="nucleotide sequence ID" value="NZ_BMIF01000023.1"/>
</dbReference>
<reference evidence="2" key="2">
    <citation type="submission" date="2020-09" db="EMBL/GenBank/DDBJ databases">
        <authorList>
            <person name="Sun Q."/>
            <person name="Zhou Y."/>
        </authorList>
    </citation>
    <scope>NUCLEOTIDE SEQUENCE</scope>
    <source>
        <strain evidence="2">CGMCC 1.15320</strain>
    </source>
</reference>
<dbReference type="InterPro" id="IPR016071">
    <property type="entry name" value="Staphylococal_nuclease_OB-fold"/>
</dbReference>
<evidence type="ECO:0000259" key="1">
    <source>
        <dbReference type="PROSITE" id="PS50830"/>
    </source>
</evidence>
<organism evidence="2 3">
    <name type="scientific">Nitratireductor aestuarii</name>
    <dbReference type="NCBI Taxonomy" id="1735103"/>
    <lineage>
        <taxon>Bacteria</taxon>
        <taxon>Pseudomonadati</taxon>
        <taxon>Pseudomonadota</taxon>
        <taxon>Alphaproteobacteria</taxon>
        <taxon>Hyphomicrobiales</taxon>
        <taxon>Phyllobacteriaceae</taxon>
        <taxon>Nitratireductor</taxon>
    </lineage>
</organism>
<dbReference type="SUPFAM" id="SSF50199">
    <property type="entry name" value="Staphylococcal nuclease"/>
    <property type="match status" value="1"/>
</dbReference>
<protein>
    <submittedName>
        <fullName evidence="2">Nuclease</fullName>
    </submittedName>
</protein>
<comment type="caution">
    <text evidence="2">The sequence shown here is derived from an EMBL/GenBank/DDBJ whole genome shotgun (WGS) entry which is preliminary data.</text>
</comment>
<dbReference type="PANTHER" id="PTHR12302">
    <property type="entry name" value="EBNA2 BINDING PROTEIN P100"/>
    <property type="match status" value="1"/>
</dbReference>
<feature type="domain" description="TNase-like" evidence="1">
    <location>
        <begin position="33"/>
        <end position="144"/>
    </location>
</feature>
<dbReference type="PROSITE" id="PS50830">
    <property type="entry name" value="TNASE_3"/>
    <property type="match status" value="1"/>
</dbReference>